<gene>
    <name evidence="1" type="ORF">G6F51_007448</name>
</gene>
<evidence type="ECO:0000313" key="2">
    <source>
        <dbReference type="Proteomes" id="UP000717996"/>
    </source>
</evidence>
<sequence>MDPMCRYIRLAFATTTELWSSRLLLKTDHNESWFRTHVYSAVFDNAFIYDDKFTSKRADCHSNITKEFEDVDNQRVDFILRNINDDNDYLLAEEKSSLKGVKSDMKKGKALQKAMLRKWTGRLGSVEIMKQLEAITCQWQGLKLTVYCKRFISKDHLVTYRKGSFAVSKDEFHAASFAHVLVAVLSLRRLVYSNYTKLNIILEAKYAHELETMYFSSDDEINFRSDSTADLEHKEEIQTIDAQTSSFRIIDAELEAHIIQDLCDIEPETDVVTFKDWEEFILERASKKRKTTSFN</sequence>
<reference evidence="1" key="1">
    <citation type="journal article" date="2020" name="Microb. Genom.">
        <title>Genetic diversity of clinical and environmental Mucorales isolates obtained from an investigation of mucormycosis cases among solid organ transplant recipients.</title>
        <authorList>
            <person name="Nguyen M.H."/>
            <person name="Kaul D."/>
            <person name="Muto C."/>
            <person name="Cheng S.J."/>
            <person name="Richter R.A."/>
            <person name="Bruno V.M."/>
            <person name="Liu G."/>
            <person name="Beyhan S."/>
            <person name="Sundermann A.J."/>
            <person name="Mounaud S."/>
            <person name="Pasculle A.W."/>
            <person name="Nierman W.C."/>
            <person name="Driscoll E."/>
            <person name="Cumbie R."/>
            <person name="Clancy C.J."/>
            <person name="Dupont C.L."/>
        </authorList>
    </citation>
    <scope>NUCLEOTIDE SEQUENCE</scope>
    <source>
        <strain evidence="1">GL16</strain>
    </source>
</reference>
<organism evidence="1 2">
    <name type="scientific">Rhizopus oryzae</name>
    <name type="common">Mucormycosis agent</name>
    <name type="synonym">Rhizopus arrhizus var. delemar</name>
    <dbReference type="NCBI Taxonomy" id="64495"/>
    <lineage>
        <taxon>Eukaryota</taxon>
        <taxon>Fungi</taxon>
        <taxon>Fungi incertae sedis</taxon>
        <taxon>Mucoromycota</taxon>
        <taxon>Mucoromycotina</taxon>
        <taxon>Mucoromycetes</taxon>
        <taxon>Mucorales</taxon>
        <taxon>Mucorineae</taxon>
        <taxon>Rhizopodaceae</taxon>
        <taxon>Rhizopus</taxon>
    </lineage>
</organism>
<dbReference type="Proteomes" id="UP000717996">
    <property type="component" value="Unassembled WGS sequence"/>
</dbReference>
<proteinExistence type="predicted"/>
<name>A0A9P6Y8L3_RHIOR</name>
<dbReference type="AlphaFoldDB" id="A0A9P6Y8L3"/>
<evidence type="ECO:0000313" key="1">
    <source>
        <dbReference type="EMBL" id="KAG1542159.1"/>
    </source>
</evidence>
<accession>A0A9P6Y8L3</accession>
<dbReference type="OrthoDB" id="2247269at2759"/>
<dbReference type="EMBL" id="JAANIT010001113">
    <property type="protein sequence ID" value="KAG1542159.1"/>
    <property type="molecule type" value="Genomic_DNA"/>
</dbReference>
<protein>
    <submittedName>
        <fullName evidence="1">Uncharacterized protein</fullName>
    </submittedName>
</protein>
<comment type="caution">
    <text evidence="1">The sequence shown here is derived from an EMBL/GenBank/DDBJ whole genome shotgun (WGS) entry which is preliminary data.</text>
</comment>